<reference evidence="1 2" key="1">
    <citation type="submission" date="2022-06" db="EMBL/GenBank/DDBJ databases">
        <title>Haloarcula sp. a new haloarchaeum isolate from saline soil.</title>
        <authorList>
            <person name="Strakova D."/>
            <person name="Galisteo C."/>
            <person name="Sanchez-Porro C."/>
            <person name="Ventosa A."/>
        </authorList>
    </citation>
    <scope>NUCLEOTIDE SEQUENCE [LARGE SCALE GENOMIC DNA]</scope>
    <source>
        <strain evidence="1 2">S1AR25-5A</strain>
    </source>
</reference>
<proteinExistence type="predicted"/>
<evidence type="ECO:0000313" key="1">
    <source>
        <dbReference type="EMBL" id="MDS0222414.1"/>
    </source>
</evidence>
<gene>
    <name evidence="1" type="ORF">NDI54_13785</name>
</gene>
<organism evidence="1 2">
    <name type="scientific">Haloarcula terrestris</name>
    <dbReference type="NCBI Taxonomy" id="2950533"/>
    <lineage>
        <taxon>Archaea</taxon>
        <taxon>Methanobacteriati</taxon>
        <taxon>Methanobacteriota</taxon>
        <taxon>Stenosarchaea group</taxon>
        <taxon>Halobacteria</taxon>
        <taxon>Halobacteriales</taxon>
        <taxon>Haloarculaceae</taxon>
        <taxon>Haloarcula</taxon>
    </lineage>
</organism>
<sequence>MSHERPQWWQKNAALRERMGLPEYEPSRLTDGTYVHEVLDEIEAKYDAQINLISEDPSYPSVWVFRLDGSDCVAVERHRDEKGNNVYQISASELREQIVASIES</sequence>
<evidence type="ECO:0000313" key="2">
    <source>
        <dbReference type="Proteomes" id="UP001253439"/>
    </source>
</evidence>
<keyword evidence="2" id="KW-1185">Reference proteome</keyword>
<dbReference type="RefSeq" id="WP_310897032.1">
    <property type="nucleotide sequence ID" value="NZ_JAMQOM010000005.1"/>
</dbReference>
<name>A0AAE4EZV1_9EURY</name>
<dbReference type="Proteomes" id="UP001253439">
    <property type="component" value="Unassembled WGS sequence"/>
</dbReference>
<dbReference type="AlphaFoldDB" id="A0AAE4EZV1"/>
<accession>A0AAE4EZV1</accession>
<comment type="caution">
    <text evidence="1">The sequence shown here is derived from an EMBL/GenBank/DDBJ whole genome shotgun (WGS) entry which is preliminary data.</text>
</comment>
<dbReference type="EMBL" id="JAMQOM010000005">
    <property type="protein sequence ID" value="MDS0222414.1"/>
    <property type="molecule type" value="Genomic_DNA"/>
</dbReference>
<protein>
    <submittedName>
        <fullName evidence="1">Uncharacterized protein</fullName>
    </submittedName>
</protein>